<dbReference type="EMBL" id="CAJOBO010000619">
    <property type="protein sequence ID" value="CAF4259671.1"/>
    <property type="molecule type" value="Genomic_DNA"/>
</dbReference>
<dbReference type="AlphaFoldDB" id="A0A819X3Y6"/>
<evidence type="ECO:0000313" key="5">
    <source>
        <dbReference type="Proteomes" id="UP000663873"/>
    </source>
</evidence>
<dbReference type="Gene3D" id="3.10.20.90">
    <property type="entry name" value="Phosphatidylinositol 3-kinase Catalytic Subunit, Chain A, domain 1"/>
    <property type="match status" value="1"/>
</dbReference>
<reference evidence="1" key="1">
    <citation type="submission" date="2021-02" db="EMBL/GenBank/DDBJ databases">
        <authorList>
            <person name="Nowell W R."/>
        </authorList>
    </citation>
    <scope>NUCLEOTIDE SEQUENCE</scope>
</reference>
<evidence type="ECO:0000313" key="2">
    <source>
        <dbReference type="EMBL" id="CAF4251346.1"/>
    </source>
</evidence>
<keyword evidence="5" id="KW-1185">Reference proteome</keyword>
<dbReference type="Proteomes" id="UP000663873">
    <property type="component" value="Unassembled WGS sequence"/>
</dbReference>
<gene>
    <name evidence="3" type="ORF">HFQ381_LOCUS10973</name>
    <name evidence="4" type="ORF">TOA249_LOCUS12737</name>
    <name evidence="2" type="ORF">TSG867_LOCUS3101</name>
    <name evidence="1" type="ORF">UJA718_LOCUS2492</name>
</gene>
<organism evidence="1 5">
    <name type="scientific">Rotaria socialis</name>
    <dbReference type="NCBI Taxonomy" id="392032"/>
    <lineage>
        <taxon>Eukaryota</taxon>
        <taxon>Metazoa</taxon>
        <taxon>Spiralia</taxon>
        <taxon>Gnathifera</taxon>
        <taxon>Rotifera</taxon>
        <taxon>Eurotatoria</taxon>
        <taxon>Bdelloidea</taxon>
        <taxon>Philodinida</taxon>
        <taxon>Philodinidae</taxon>
        <taxon>Rotaria</taxon>
    </lineage>
</organism>
<accession>A0A819X3Y6</accession>
<evidence type="ECO:0000313" key="4">
    <source>
        <dbReference type="EMBL" id="CAF4633145.1"/>
    </source>
</evidence>
<protein>
    <submittedName>
        <fullName evidence="1">Uncharacterized protein</fullName>
    </submittedName>
</protein>
<dbReference type="Proteomes" id="UP000663851">
    <property type="component" value="Unassembled WGS sequence"/>
</dbReference>
<dbReference type="EMBL" id="CAJOBS010000730">
    <property type="protein sequence ID" value="CAF4633145.1"/>
    <property type="molecule type" value="Genomic_DNA"/>
</dbReference>
<evidence type="ECO:0000313" key="1">
    <source>
        <dbReference type="EMBL" id="CAF4134879.1"/>
    </source>
</evidence>
<sequence length="243" mass="28014">MDAPAGKRNPITCSLNRFRAYISSVSSVDNISSTYSSIWNTSRFIPSHPSNAMFISEIPVRCMSPIDNDETVIKWISNLNSRTTARDVIRLIQPTCDPTNYLLYIYTDRKKQILNESACIYKVVEKINREKCSRRLLFEIRLKKIQKKHVRFADEIILQNIVQRQCLSNETIHNNIIEIISKPNEKLKENFHNKFKSSSRPKRSSLSIINENISRSSSESGISSQSSTDDLIVQRKIIFETLV</sequence>
<proteinExistence type="predicted"/>
<dbReference type="Proteomes" id="UP000663838">
    <property type="component" value="Unassembled WGS sequence"/>
</dbReference>
<comment type="caution">
    <text evidence="1">The sequence shown here is derived from an EMBL/GenBank/DDBJ whole genome shotgun (WGS) entry which is preliminary data.</text>
</comment>
<dbReference type="EMBL" id="CAJOBQ010000088">
    <property type="protein sequence ID" value="CAF4251346.1"/>
    <property type="molecule type" value="Genomic_DNA"/>
</dbReference>
<evidence type="ECO:0000313" key="3">
    <source>
        <dbReference type="EMBL" id="CAF4259671.1"/>
    </source>
</evidence>
<dbReference type="Proteomes" id="UP000663862">
    <property type="component" value="Unassembled WGS sequence"/>
</dbReference>
<dbReference type="EMBL" id="CAJOBP010000171">
    <property type="protein sequence ID" value="CAF4134879.1"/>
    <property type="molecule type" value="Genomic_DNA"/>
</dbReference>
<name>A0A819X3Y6_9BILA</name>